<feature type="disulfide bond" evidence="9">
    <location>
        <begin position="408"/>
        <end position="418"/>
    </location>
</feature>
<evidence type="ECO:0000313" key="13">
    <source>
        <dbReference type="EMBL" id="KAI7808271.1"/>
    </source>
</evidence>
<feature type="region of interest" description="Disordered" evidence="10">
    <location>
        <begin position="145"/>
        <end position="336"/>
    </location>
</feature>
<proteinExistence type="predicted"/>
<keyword evidence="7" id="KW-0675">Receptor</keyword>
<dbReference type="InterPro" id="IPR001190">
    <property type="entry name" value="SRCR"/>
</dbReference>
<dbReference type="GO" id="GO:0016020">
    <property type="term" value="C:membrane"/>
    <property type="evidence" value="ECO:0007669"/>
    <property type="project" value="UniProtKB-SubCell"/>
</dbReference>
<evidence type="ECO:0000256" key="7">
    <source>
        <dbReference type="ARBA" id="ARBA00023170"/>
    </source>
</evidence>
<evidence type="ECO:0000256" key="10">
    <source>
        <dbReference type="SAM" id="MobiDB-lite"/>
    </source>
</evidence>
<evidence type="ECO:0000256" key="5">
    <source>
        <dbReference type="ARBA" id="ARBA00023136"/>
    </source>
</evidence>
<dbReference type="Gene3D" id="3.10.250.10">
    <property type="entry name" value="SRCR-like domain"/>
    <property type="match status" value="1"/>
</dbReference>
<accession>A0A9W8C5L0</accession>
<keyword evidence="5 11" id="KW-0472">Membrane</keyword>
<dbReference type="Pfam" id="PF01391">
    <property type="entry name" value="Collagen"/>
    <property type="match status" value="3"/>
</dbReference>
<dbReference type="FunFam" id="3.10.250.10:FF:000011">
    <property type="entry name" value="Scavenger receptor class A member 5"/>
    <property type="match status" value="1"/>
</dbReference>
<dbReference type="PANTHER" id="PTHR24023:SF1112">
    <property type="entry name" value="COL_CUTICLE_N DOMAIN-CONTAINING PROTEIN-RELATED"/>
    <property type="match status" value="1"/>
</dbReference>
<sequence length="439" mass="45220">METKVDEVEGKATVFSQENPVYDSNMKLYQADRYDFQHSEVRCDKSAGRRRCVPVVILVLLLLTAFSCVLAYKVFTLESWVHTHCTSADHINTEKRISAEGLSTSKQCLSDLCGEDGTLNKLQNQLDHFNLTAQRPMICPPGVRGIPGPPGRPGLPGMPGQKGDVGFPGEPGPLGKEGERGEAGVAGQTGAVGIPGIPGPPGSKGSRGEPGAPGPDGRPGSDGKNGFPGLQGTPGNPGPKGDVGSRGEHGETGPPGLTGPPGQMGATGLQGPPGEKGSPGPKGDTGTARPGIPGLPGQKGDAGFPGVPGLSGSKGDSGVPGQKGEPGPKGQKDDAVADNRPAVVRLIGSSTRGRLEVVYQNVWGTVCDDNFDSVDATVVCKMLGFQRSIQVFTASGGAGKIWLDEVRCRGQEQSIFDCPHGGMGTHNCNHNEDVGISCA</sequence>
<comment type="caution">
    <text evidence="13">The sequence shown here is derived from an EMBL/GenBank/DDBJ whole genome shotgun (WGS) entry which is preliminary data.</text>
</comment>
<evidence type="ECO:0000256" key="8">
    <source>
        <dbReference type="ARBA" id="ARBA00023180"/>
    </source>
</evidence>
<dbReference type="InterPro" id="IPR036772">
    <property type="entry name" value="SRCR-like_dom_sf"/>
</dbReference>
<dbReference type="SUPFAM" id="SSF56487">
    <property type="entry name" value="SRCR-like"/>
    <property type="match status" value="1"/>
</dbReference>
<gene>
    <name evidence="13" type="ORF">IRJ41_000661</name>
</gene>
<dbReference type="EMBL" id="JAFHDT010000006">
    <property type="protein sequence ID" value="KAI7808271.1"/>
    <property type="molecule type" value="Genomic_DNA"/>
</dbReference>
<dbReference type="GO" id="GO:0005615">
    <property type="term" value="C:extracellular space"/>
    <property type="evidence" value="ECO:0007669"/>
    <property type="project" value="TreeGrafter"/>
</dbReference>
<dbReference type="InterPro" id="IPR008160">
    <property type="entry name" value="Collagen"/>
</dbReference>
<comment type="subcellular location">
    <subcellularLocation>
        <location evidence="1">Membrane</location>
        <topology evidence="1">Single-pass type II membrane protein</topology>
    </subcellularLocation>
</comment>
<evidence type="ECO:0000256" key="2">
    <source>
        <dbReference type="ARBA" id="ARBA00022692"/>
    </source>
</evidence>
<keyword evidence="4 11" id="KW-1133">Transmembrane helix</keyword>
<protein>
    <submittedName>
        <fullName evidence="13">Marco</fullName>
    </submittedName>
</protein>
<keyword evidence="3" id="KW-0735">Signal-anchor</keyword>
<evidence type="ECO:0000256" key="6">
    <source>
        <dbReference type="ARBA" id="ARBA00023157"/>
    </source>
</evidence>
<evidence type="ECO:0000259" key="12">
    <source>
        <dbReference type="PROSITE" id="PS50287"/>
    </source>
</evidence>
<keyword evidence="8" id="KW-0325">Glycoprotein</keyword>
<feature type="compositionally biased region" description="Low complexity" evidence="10">
    <location>
        <begin position="272"/>
        <end position="282"/>
    </location>
</feature>
<keyword evidence="6 9" id="KW-1015">Disulfide bond</keyword>
<feature type="compositionally biased region" description="Low complexity" evidence="10">
    <location>
        <begin position="319"/>
        <end position="329"/>
    </location>
</feature>
<evidence type="ECO:0000256" key="11">
    <source>
        <dbReference type="SAM" id="Phobius"/>
    </source>
</evidence>
<evidence type="ECO:0000313" key="14">
    <source>
        <dbReference type="Proteomes" id="UP001059041"/>
    </source>
</evidence>
<dbReference type="PANTHER" id="PTHR24023">
    <property type="entry name" value="COLLAGEN ALPHA"/>
    <property type="match status" value="1"/>
</dbReference>
<reference evidence="13" key="1">
    <citation type="submission" date="2021-02" db="EMBL/GenBank/DDBJ databases">
        <title>Comparative genomics reveals that relaxation of natural selection precedes convergent phenotypic evolution of cavefish.</title>
        <authorList>
            <person name="Peng Z."/>
        </authorList>
    </citation>
    <scope>NUCLEOTIDE SEQUENCE</scope>
    <source>
        <tissue evidence="13">Muscle</tissue>
    </source>
</reference>
<dbReference type="OrthoDB" id="536948at2759"/>
<keyword evidence="2 11" id="KW-0812">Transmembrane</keyword>
<evidence type="ECO:0000256" key="9">
    <source>
        <dbReference type="PROSITE-ProRule" id="PRU00196"/>
    </source>
</evidence>
<feature type="transmembrane region" description="Helical" evidence="11">
    <location>
        <begin position="52"/>
        <end position="75"/>
    </location>
</feature>
<name>A0A9W8C5L0_TRIRA</name>
<evidence type="ECO:0000256" key="1">
    <source>
        <dbReference type="ARBA" id="ARBA00004606"/>
    </source>
</evidence>
<evidence type="ECO:0000256" key="4">
    <source>
        <dbReference type="ARBA" id="ARBA00022989"/>
    </source>
</evidence>
<dbReference type="GO" id="GO:0030198">
    <property type="term" value="P:extracellular matrix organization"/>
    <property type="evidence" value="ECO:0007669"/>
    <property type="project" value="TreeGrafter"/>
</dbReference>
<dbReference type="Pfam" id="PF00530">
    <property type="entry name" value="SRCR"/>
    <property type="match status" value="1"/>
</dbReference>
<dbReference type="GO" id="GO:0030020">
    <property type="term" value="F:extracellular matrix structural constituent conferring tensile strength"/>
    <property type="evidence" value="ECO:0007669"/>
    <property type="project" value="TreeGrafter"/>
</dbReference>
<dbReference type="Proteomes" id="UP001059041">
    <property type="component" value="Linkage Group LG6"/>
</dbReference>
<dbReference type="AlphaFoldDB" id="A0A9W8C5L0"/>
<dbReference type="InterPro" id="IPR050149">
    <property type="entry name" value="Collagen_superfamily"/>
</dbReference>
<dbReference type="PROSITE" id="PS50287">
    <property type="entry name" value="SRCR_2"/>
    <property type="match status" value="1"/>
</dbReference>
<keyword evidence="14" id="KW-1185">Reference proteome</keyword>
<evidence type="ECO:0000256" key="3">
    <source>
        <dbReference type="ARBA" id="ARBA00022968"/>
    </source>
</evidence>
<feature type="domain" description="SRCR" evidence="12">
    <location>
        <begin position="344"/>
        <end position="439"/>
    </location>
</feature>
<organism evidence="13 14">
    <name type="scientific">Triplophysa rosa</name>
    <name type="common">Cave loach</name>
    <dbReference type="NCBI Taxonomy" id="992332"/>
    <lineage>
        <taxon>Eukaryota</taxon>
        <taxon>Metazoa</taxon>
        <taxon>Chordata</taxon>
        <taxon>Craniata</taxon>
        <taxon>Vertebrata</taxon>
        <taxon>Euteleostomi</taxon>
        <taxon>Actinopterygii</taxon>
        <taxon>Neopterygii</taxon>
        <taxon>Teleostei</taxon>
        <taxon>Ostariophysi</taxon>
        <taxon>Cypriniformes</taxon>
        <taxon>Nemacheilidae</taxon>
        <taxon>Triplophysa</taxon>
    </lineage>
</organism>
<dbReference type="PRINTS" id="PR00258">
    <property type="entry name" value="SPERACTRCPTR"/>
</dbReference>
<dbReference type="SMART" id="SM00202">
    <property type="entry name" value="SR"/>
    <property type="match status" value="1"/>
</dbReference>
<comment type="caution">
    <text evidence="9">Lacks conserved residue(s) required for the propagation of feature annotation.</text>
</comment>
<dbReference type="GO" id="GO:0031012">
    <property type="term" value="C:extracellular matrix"/>
    <property type="evidence" value="ECO:0007669"/>
    <property type="project" value="TreeGrafter"/>
</dbReference>